<protein>
    <recommendedName>
        <fullName evidence="5">Lipoprotein</fullName>
    </recommendedName>
</protein>
<evidence type="ECO:0000256" key="2">
    <source>
        <dbReference type="SAM" id="MobiDB-lite"/>
    </source>
</evidence>
<keyword evidence="1" id="KW-0732">Signal</keyword>
<name>A0A8F3EBL5_9CAUD</name>
<accession>A0A8F3EBL5</accession>
<organism evidence="3 4">
    <name type="scientific">Microbacterium phage Honk</name>
    <dbReference type="NCBI Taxonomy" id="2836095"/>
    <lineage>
        <taxon>Viruses</taxon>
        <taxon>Duplodnaviria</taxon>
        <taxon>Heunggongvirae</taxon>
        <taxon>Uroviricota</taxon>
        <taxon>Caudoviricetes</taxon>
        <taxon>Casidaviridae</taxon>
        <taxon>Honkvirus</taxon>
        <taxon>Honkvirus honk</taxon>
    </lineage>
</organism>
<sequence length="192" mass="19220">MRTRTLTLPALALVGALALAGCGSSSTVTEPDEPAAVAETPAAEEAPAPEVGTRENPAAIGSTIEGTDWTVVINSVALGQADAVAAANPFNEPADPGTEYIVVNYTATYTGDDPDGQMAAFVSVDYVTGSGTTVSGLDKLVVAPDPAIDTTSALYNGGSASGNKAIQVPSPVDGVLAVQPGMLDDKVFVAVQ</sequence>
<feature type="region of interest" description="Disordered" evidence="2">
    <location>
        <begin position="24"/>
        <end position="56"/>
    </location>
</feature>
<keyword evidence="4" id="KW-1185">Reference proteome</keyword>
<evidence type="ECO:0008006" key="5">
    <source>
        <dbReference type="Google" id="ProtNLM"/>
    </source>
</evidence>
<evidence type="ECO:0000256" key="1">
    <source>
        <dbReference type="ARBA" id="ARBA00022729"/>
    </source>
</evidence>
<feature type="compositionally biased region" description="Low complexity" evidence="2">
    <location>
        <begin position="24"/>
        <end position="51"/>
    </location>
</feature>
<evidence type="ECO:0000313" key="3">
    <source>
        <dbReference type="EMBL" id="QWY81881.1"/>
    </source>
</evidence>
<gene>
    <name evidence="3" type="primary">58</name>
    <name evidence="3" type="ORF">SEA_HONK_58</name>
</gene>
<dbReference type="Proteomes" id="UP000693682">
    <property type="component" value="Segment"/>
</dbReference>
<dbReference type="EMBL" id="MW862981">
    <property type="protein sequence ID" value="QWY81881.1"/>
    <property type="molecule type" value="Genomic_DNA"/>
</dbReference>
<proteinExistence type="predicted"/>
<reference evidence="3" key="1">
    <citation type="submission" date="2021-04" db="EMBL/GenBank/DDBJ databases">
        <authorList>
            <person name="Ulbrich M."/>
            <person name="Aldana K.S."/>
            <person name="Brown J.W."/>
            <person name="Campbell D.M."/>
            <person name="Chai A.E."/>
            <person name="Dalson K.A."/>
            <person name="Dembinski E."/>
            <person name="Gomez D.E."/>
            <person name="Gupta K."/>
            <person name="Guyot M."/>
            <person name="Hocutt K.M."/>
            <person name="Holsinger J.M."/>
            <person name="Ibarra L.A."/>
            <person name="Jeon T.-Y."/>
            <person name="Mackenzie M."/>
            <person name="Marquez I.-P.P."/>
            <person name="Mathenge R.W."/>
            <person name="Mo B.F."/>
            <person name="Nelson S."/>
            <person name="Zepeda J."/>
            <person name="Zhang L.J."/>
            <person name="Ngo R."/>
            <person name="Tse V.Y."/>
            <person name="Garlena R.A."/>
            <person name="Russell D.A."/>
            <person name="Pope W.H."/>
            <person name="Jacobs-Sera D."/>
            <person name="Hatfull G.F."/>
            <person name="Reddi K."/>
            <person name="Moberg-Parker J."/>
            <person name="Freise A.C."/>
        </authorList>
    </citation>
    <scope>NUCLEOTIDE SEQUENCE</scope>
</reference>
<dbReference type="InterPro" id="IPR029050">
    <property type="entry name" value="Immunoprotect_excell_Ig-like"/>
</dbReference>
<dbReference type="Gene3D" id="2.60.40.1240">
    <property type="match status" value="1"/>
</dbReference>
<evidence type="ECO:0000313" key="4">
    <source>
        <dbReference type="Proteomes" id="UP000693682"/>
    </source>
</evidence>